<keyword evidence="2" id="KW-1185">Reference proteome</keyword>
<accession>A0ABR4GC82</accession>
<comment type="caution">
    <text evidence="1">The sequence shown here is derived from an EMBL/GenBank/DDBJ whole genome shotgun (WGS) entry which is preliminary data.</text>
</comment>
<name>A0ABR4GC82_9EURO</name>
<evidence type="ECO:0000313" key="2">
    <source>
        <dbReference type="Proteomes" id="UP001610563"/>
    </source>
</evidence>
<organism evidence="1 2">
    <name type="scientific">Aspergillus keveii</name>
    <dbReference type="NCBI Taxonomy" id="714993"/>
    <lineage>
        <taxon>Eukaryota</taxon>
        <taxon>Fungi</taxon>
        <taxon>Dikarya</taxon>
        <taxon>Ascomycota</taxon>
        <taxon>Pezizomycotina</taxon>
        <taxon>Eurotiomycetes</taxon>
        <taxon>Eurotiomycetidae</taxon>
        <taxon>Eurotiales</taxon>
        <taxon>Aspergillaceae</taxon>
        <taxon>Aspergillus</taxon>
        <taxon>Aspergillus subgen. Nidulantes</taxon>
    </lineage>
</organism>
<protein>
    <submittedName>
        <fullName evidence="1">Uncharacterized protein</fullName>
    </submittedName>
</protein>
<dbReference type="EMBL" id="JBFTWV010000025">
    <property type="protein sequence ID" value="KAL2796629.1"/>
    <property type="molecule type" value="Genomic_DNA"/>
</dbReference>
<gene>
    <name evidence="1" type="ORF">BJX66DRAFT_299523</name>
</gene>
<dbReference type="Proteomes" id="UP001610563">
    <property type="component" value="Unassembled WGS sequence"/>
</dbReference>
<sequence length="264" mass="30573">MCTLQPLKTLTESLKELLPAERDRRRQDLLHAAEIAAVREDVRATLEEAFAYLRCLPETEINISYAEEADIAIRRLDLEDAGNSTSPETKRNVFFEPFNFDQLKKMKLDLRHKFSRRTRDEQEHLWRRITVDDRDAEASLHGCLCQEFCGYDRLWPDGEEVESLPDMCGWLRVGYGDVLLDRYECFGNVGDTHLVPWVIDLDYTYISPEDQGKPHVFISMINHCPPTDELLRVEALIILGIILSRLEESSYRSHRAIPVIASHV</sequence>
<evidence type="ECO:0000313" key="1">
    <source>
        <dbReference type="EMBL" id="KAL2796629.1"/>
    </source>
</evidence>
<proteinExistence type="predicted"/>
<reference evidence="1 2" key="1">
    <citation type="submission" date="2024-07" db="EMBL/GenBank/DDBJ databases">
        <title>Section-level genome sequencing and comparative genomics of Aspergillus sections Usti and Cavernicolus.</title>
        <authorList>
            <consortium name="Lawrence Berkeley National Laboratory"/>
            <person name="Nybo J.L."/>
            <person name="Vesth T.C."/>
            <person name="Theobald S."/>
            <person name="Frisvad J.C."/>
            <person name="Larsen T.O."/>
            <person name="Kjaerboelling I."/>
            <person name="Rothschild-Mancinelli K."/>
            <person name="Lyhne E.K."/>
            <person name="Kogle M.E."/>
            <person name="Barry K."/>
            <person name="Clum A."/>
            <person name="Na H."/>
            <person name="Ledsgaard L."/>
            <person name="Lin J."/>
            <person name="Lipzen A."/>
            <person name="Kuo A."/>
            <person name="Riley R."/>
            <person name="Mondo S."/>
            <person name="Labutti K."/>
            <person name="Haridas S."/>
            <person name="Pangalinan J."/>
            <person name="Salamov A.A."/>
            <person name="Simmons B.A."/>
            <person name="Magnuson J.K."/>
            <person name="Chen J."/>
            <person name="Drula E."/>
            <person name="Henrissat B."/>
            <person name="Wiebenga A."/>
            <person name="Lubbers R.J."/>
            <person name="Gomes A.C."/>
            <person name="Makela M.R."/>
            <person name="Stajich J."/>
            <person name="Grigoriev I.V."/>
            <person name="Mortensen U.H."/>
            <person name="De Vries R.P."/>
            <person name="Baker S.E."/>
            <person name="Andersen M.R."/>
        </authorList>
    </citation>
    <scope>NUCLEOTIDE SEQUENCE [LARGE SCALE GENOMIC DNA]</scope>
    <source>
        <strain evidence="1 2">CBS 209.92</strain>
    </source>
</reference>